<evidence type="ECO:0000256" key="6">
    <source>
        <dbReference type="ARBA" id="ARBA00023316"/>
    </source>
</evidence>
<comment type="function">
    <text evidence="7">Functions as a peptidoglycan terminase that cleaves nascent peptidoglycan strands endolytically to terminate their elongation.</text>
</comment>
<dbReference type="AlphaFoldDB" id="A0A0R1X2R7"/>
<keyword evidence="3 7" id="KW-1133">Transmembrane helix</keyword>
<dbReference type="Proteomes" id="UP000050949">
    <property type="component" value="Unassembled WGS sequence"/>
</dbReference>
<dbReference type="PANTHER" id="PTHR30518:SF2">
    <property type="entry name" value="ENDOLYTIC MUREIN TRANSGLYCOSYLASE"/>
    <property type="match status" value="1"/>
</dbReference>
<evidence type="ECO:0000256" key="3">
    <source>
        <dbReference type="ARBA" id="ARBA00022989"/>
    </source>
</evidence>
<feature type="site" description="Important for catalytic activity" evidence="7">
    <location>
        <position position="282"/>
    </location>
</feature>
<dbReference type="PANTHER" id="PTHR30518">
    <property type="entry name" value="ENDOLYTIC MUREIN TRANSGLYCOSYLASE"/>
    <property type="match status" value="1"/>
</dbReference>
<dbReference type="InterPro" id="IPR003770">
    <property type="entry name" value="MLTG-like"/>
</dbReference>
<evidence type="ECO:0000256" key="4">
    <source>
        <dbReference type="ARBA" id="ARBA00023136"/>
    </source>
</evidence>
<dbReference type="Gene3D" id="3.30.1490.480">
    <property type="entry name" value="Endolytic murein transglycosylase"/>
    <property type="match status" value="1"/>
</dbReference>
<dbReference type="PATRIC" id="fig|1122147.4.peg.1528"/>
<dbReference type="HAMAP" id="MF_02065">
    <property type="entry name" value="MltG"/>
    <property type="match status" value="1"/>
</dbReference>
<evidence type="ECO:0000313" key="9">
    <source>
        <dbReference type="EMBL" id="KRM24077.1"/>
    </source>
</evidence>
<feature type="region of interest" description="Disordered" evidence="8">
    <location>
        <begin position="1"/>
        <end position="35"/>
    </location>
</feature>
<dbReference type="EMBL" id="AZFW01000146">
    <property type="protein sequence ID" value="KRM24077.1"/>
    <property type="molecule type" value="Genomic_DNA"/>
</dbReference>
<dbReference type="EC" id="4.2.2.29" evidence="7"/>
<feature type="compositionally biased region" description="Basic and acidic residues" evidence="8">
    <location>
        <begin position="1"/>
        <end position="14"/>
    </location>
</feature>
<feature type="transmembrane region" description="Helical" evidence="7">
    <location>
        <begin position="44"/>
        <end position="67"/>
    </location>
</feature>
<dbReference type="Pfam" id="PF02618">
    <property type="entry name" value="YceG"/>
    <property type="match status" value="1"/>
</dbReference>
<proteinExistence type="inferred from homology"/>
<comment type="caution">
    <text evidence="9">The sequence shown here is derived from an EMBL/GenBank/DDBJ whole genome shotgun (WGS) entry which is preliminary data.</text>
</comment>
<dbReference type="NCBIfam" id="TIGR00247">
    <property type="entry name" value="endolytic transglycosylase MltG"/>
    <property type="match status" value="1"/>
</dbReference>
<dbReference type="OrthoDB" id="9814591at2"/>
<reference evidence="9 10" key="1">
    <citation type="journal article" date="2015" name="Genome Announc.">
        <title>Expanding the biotechnology potential of lactobacilli through comparative genomics of 213 strains and associated genera.</title>
        <authorList>
            <person name="Sun Z."/>
            <person name="Harris H.M."/>
            <person name="McCann A."/>
            <person name="Guo C."/>
            <person name="Argimon S."/>
            <person name="Zhang W."/>
            <person name="Yang X."/>
            <person name="Jeffery I.B."/>
            <person name="Cooney J.C."/>
            <person name="Kagawa T.F."/>
            <person name="Liu W."/>
            <person name="Song Y."/>
            <person name="Salvetti E."/>
            <person name="Wrobel A."/>
            <person name="Rasinkangas P."/>
            <person name="Parkhill J."/>
            <person name="Rea M.C."/>
            <person name="O'Sullivan O."/>
            <person name="Ritari J."/>
            <person name="Douillard F.P."/>
            <person name="Paul Ross R."/>
            <person name="Yang R."/>
            <person name="Briner A.E."/>
            <person name="Felis G.E."/>
            <person name="de Vos W.M."/>
            <person name="Barrangou R."/>
            <person name="Klaenhammer T.R."/>
            <person name="Caufield P.W."/>
            <person name="Cui Y."/>
            <person name="Zhang H."/>
            <person name="O'Toole P.W."/>
        </authorList>
    </citation>
    <scope>NUCLEOTIDE SEQUENCE [LARGE SCALE GENOMIC DNA]</scope>
    <source>
        <strain evidence="9 10">DSM 16991</strain>
    </source>
</reference>
<evidence type="ECO:0000313" key="10">
    <source>
        <dbReference type="Proteomes" id="UP000050949"/>
    </source>
</evidence>
<keyword evidence="6 7" id="KW-0961">Cell wall biogenesis/degradation</keyword>
<organism evidence="9 10">
    <name type="scientific">Schleiferilactobacillus harbinensis DSM 16991</name>
    <dbReference type="NCBI Taxonomy" id="1122147"/>
    <lineage>
        <taxon>Bacteria</taxon>
        <taxon>Bacillati</taxon>
        <taxon>Bacillota</taxon>
        <taxon>Bacilli</taxon>
        <taxon>Lactobacillales</taxon>
        <taxon>Lactobacillaceae</taxon>
        <taxon>Schleiferilactobacillus</taxon>
    </lineage>
</organism>
<keyword evidence="4 7" id="KW-0472">Membrane</keyword>
<evidence type="ECO:0000256" key="8">
    <source>
        <dbReference type="SAM" id="MobiDB-lite"/>
    </source>
</evidence>
<sequence>MKSEQTPKKHDAGKEGSPAPLDAAEQASQRETNRQQEQRVANKIVVWIVSILAVLAVAIGILGYRYVHTSLQPYNTADTKTVAVKIPIGSSNKEIAVQLEKHKVIRSATVFNYYVKTHNYADFTAGWHSFKPSMTLDQVVAQLQKEGLAAEPKDRIGRILVKEGVTVEDIADSLASQTKKNKKWDKASFLKLMKDDTFLNTLYKKYPKLLSSAQTAKNVRYHLEGYLAPATYDIYKDTSLKDFVTMMVHKSQEELSPLYKSIAAKNLTVQQTLTLASLVEREGVKTEDRQKIAGVFFNRLAVNMPLQSDISVMYALNVHKTHLTNKDTSVDSPYNLYINKGYGPGPFNNPSLNAVQAVLAPKDRDQNYLYFQADLKTGKIYYSQTYEQHTSTTQDLGQ</sequence>
<dbReference type="GO" id="GO:0005886">
    <property type="term" value="C:plasma membrane"/>
    <property type="evidence" value="ECO:0007669"/>
    <property type="project" value="UniProtKB-SubCell"/>
</dbReference>
<name>A0A0R1X2R7_9LACO</name>
<dbReference type="GO" id="GO:0071555">
    <property type="term" value="P:cell wall organization"/>
    <property type="evidence" value="ECO:0007669"/>
    <property type="project" value="UniProtKB-KW"/>
</dbReference>
<keyword evidence="2 7" id="KW-0812">Transmembrane</keyword>
<evidence type="ECO:0000256" key="7">
    <source>
        <dbReference type="HAMAP-Rule" id="MF_02065"/>
    </source>
</evidence>
<keyword evidence="5 7" id="KW-0456">Lyase</keyword>
<comment type="subcellular location">
    <subcellularLocation>
        <location evidence="7">Cell membrane</location>
        <topology evidence="7">Single-pass membrane protein</topology>
    </subcellularLocation>
</comment>
<keyword evidence="1 7" id="KW-1003">Cell membrane</keyword>
<accession>A0A0R1X2R7</accession>
<evidence type="ECO:0000256" key="1">
    <source>
        <dbReference type="ARBA" id="ARBA00022475"/>
    </source>
</evidence>
<gene>
    <name evidence="7" type="primary">mltG</name>
    <name evidence="9" type="ORF">FC91_GL001473</name>
</gene>
<dbReference type="GO" id="GO:0008932">
    <property type="term" value="F:lytic endotransglycosylase activity"/>
    <property type="evidence" value="ECO:0007669"/>
    <property type="project" value="UniProtKB-UniRule"/>
</dbReference>
<dbReference type="CDD" id="cd08010">
    <property type="entry name" value="MltG_like"/>
    <property type="match status" value="1"/>
</dbReference>
<dbReference type="eggNOG" id="COG1559">
    <property type="taxonomic scope" value="Bacteria"/>
</dbReference>
<evidence type="ECO:0000256" key="5">
    <source>
        <dbReference type="ARBA" id="ARBA00023239"/>
    </source>
</evidence>
<comment type="similarity">
    <text evidence="7">Belongs to the transglycosylase MltG family.</text>
</comment>
<protein>
    <recommendedName>
        <fullName evidence="7">Endolytic murein transglycosylase</fullName>
        <ecNumber evidence="7">4.2.2.29</ecNumber>
    </recommendedName>
    <alternativeName>
        <fullName evidence="7">Peptidoglycan lytic transglycosylase</fullName>
    </alternativeName>
    <alternativeName>
        <fullName evidence="7">Peptidoglycan polymerization terminase</fullName>
    </alternativeName>
</protein>
<dbReference type="GO" id="GO:0009252">
    <property type="term" value="P:peptidoglycan biosynthetic process"/>
    <property type="evidence" value="ECO:0007669"/>
    <property type="project" value="UniProtKB-UniRule"/>
</dbReference>
<comment type="catalytic activity">
    <reaction evidence="7">
        <text>a peptidoglycan chain = a peptidoglycan chain with N-acetyl-1,6-anhydromuramyl-[peptide] at the reducing end + a peptidoglycan chain with N-acetylglucosamine at the non-reducing end.</text>
        <dbReference type="EC" id="4.2.2.29"/>
    </reaction>
</comment>
<evidence type="ECO:0000256" key="2">
    <source>
        <dbReference type="ARBA" id="ARBA00022692"/>
    </source>
</evidence>